<sequence length="77" mass="8868">MTQRSILGWKRTPRDLHSRETATQFVIDRVERTGAATQHDFDIDLIVTAAHDQTGDWDLRALPEPAFWRIAATCFKD</sequence>
<keyword evidence="2" id="KW-1185">Reference proteome</keyword>
<name>A0ABW6PIP2_9NOCA</name>
<reference evidence="1 2" key="1">
    <citation type="submission" date="2024-10" db="EMBL/GenBank/DDBJ databases">
        <title>The Natural Products Discovery Center: Release of the First 8490 Sequenced Strains for Exploring Actinobacteria Biosynthetic Diversity.</title>
        <authorList>
            <person name="Kalkreuter E."/>
            <person name="Kautsar S.A."/>
            <person name="Yang D."/>
            <person name="Bader C.D."/>
            <person name="Teijaro C.N."/>
            <person name="Fluegel L."/>
            <person name="Davis C.M."/>
            <person name="Simpson J.R."/>
            <person name="Lauterbach L."/>
            <person name="Steele A.D."/>
            <person name="Gui C."/>
            <person name="Meng S."/>
            <person name="Li G."/>
            <person name="Viehrig K."/>
            <person name="Ye F."/>
            <person name="Su P."/>
            <person name="Kiefer A.F."/>
            <person name="Nichols A."/>
            <person name="Cepeda A.J."/>
            <person name="Yan W."/>
            <person name="Fan B."/>
            <person name="Jiang Y."/>
            <person name="Adhikari A."/>
            <person name="Zheng C.-J."/>
            <person name="Schuster L."/>
            <person name="Cowan T.M."/>
            <person name="Smanski M.J."/>
            <person name="Chevrette M.G."/>
            <person name="De Carvalho L.P.S."/>
            <person name="Shen B."/>
        </authorList>
    </citation>
    <scope>NUCLEOTIDE SEQUENCE [LARGE SCALE GENOMIC DNA]</scope>
    <source>
        <strain evidence="1 2">NPDC004045</strain>
    </source>
</reference>
<dbReference type="RefSeq" id="WP_043649671.1">
    <property type="nucleotide sequence ID" value="NZ_JBIAMX010000002.1"/>
</dbReference>
<organism evidence="1 2">
    <name type="scientific">Nocardia thailandica</name>
    <dbReference type="NCBI Taxonomy" id="257275"/>
    <lineage>
        <taxon>Bacteria</taxon>
        <taxon>Bacillati</taxon>
        <taxon>Actinomycetota</taxon>
        <taxon>Actinomycetes</taxon>
        <taxon>Mycobacteriales</taxon>
        <taxon>Nocardiaceae</taxon>
        <taxon>Nocardia</taxon>
    </lineage>
</organism>
<comment type="caution">
    <text evidence="1">The sequence shown here is derived from an EMBL/GenBank/DDBJ whole genome shotgun (WGS) entry which is preliminary data.</text>
</comment>
<accession>A0ABW6PIP2</accession>
<dbReference type="Proteomes" id="UP001601444">
    <property type="component" value="Unassembled WGS sequence"/>
</dbReference>
<gene>
    <name evidence="1" type="ORF">ACFYTF_05080</name>
</gene>
<protein>
    <submittedName>
        <fullName evidence="1">Uncharacterized protein</fullName>
    </submittedName>
</protein>
<evidence type="ECO:0000313" key="2">
    <source>
        <dbReference type="Proteomes" id="UP001601444"/>
    </source>
</evidence>
<dbReference type="EMBL" id="JBIAMX010000002">
    <property type="protein sequence ID" value="MFF0542190.1"/>
    <property type="molecule type" value="Genomic_DNA"/>
</dbReference>
<proteinExistence type="predicted"/>
<evidence type="ECO:0000313" key="1">
    <source>
        <dbReference type="EMBL" id="MFF0542190.1"/>
    </source>
</evidence>